<name>A0A8J6BUH0_ZIZPA</name>
<dbReference type="PANTHER" id="PTHR48476:SF3">
    <property type="entry name" value="VERY-LONG-CHAIN 3-OXOACYL-COA REDUCTASE"/>
    <property type="match status" value="1"/>
</dbReference>
<dbReference type="Proteomes" id="UP000729402">
    <property type="component" value="Unassembled WGS sequence"/>
</dbReference>
<evidence type="ECO:0000313" key="1">
    <source>
        <dbReference type="EMBL" id="KAG8091123.1"/>
    </source>
</evidence>
<reference evidence="1" key="2">
    <citation type="submission" date="2021-02" db="EMBL/GenBank/DDBJ databases">
        <authorList>
            <person name="Kimball J.A."/>
            <person name="Haas M.W."/>
            <person name="Macchietto M."/>
            <person name="Kono T."/>
            <person name="Duquette J."/>
            <person name="Shao M."/>
        </authorList>
    </citation>
    <scope>NUCLEOTIDE SEQUENCE</scope>
    <source>
        <tissue evidence="1">Fresh leaf tissue</tissue>
    </source>
</reference>
<evidence type="ECO:0000313" key="2">
    <source>
        <dbReference type="Proteomes" id="UP000729402"/>
    </source>
</evidence>
<proteinExistence type="predicted"/>
<protein>
    <submittedName>
        <fullName evidence="1">Uncharacterized protein</fullName>
    </submittedName>
</protein>
<dbReference type="AlphaFoldDB" id="A0A8J6BUH0"/>
<dbReference type="InterPro" id="IPR055280">
    <property type="entry name" value="TIC32"/>
</dbReference>
<comment type="caution">
    <text evidence="1">The sequence shown here is derived from an EMBL/GenBank/DDBJ whole genome shotgun (WGS) entry which is preliminary data.</text>
</comment>
<dbReference type="EMBL" id="JAAALK010000081">
    <property type="protein sequence ID" value="KAG8091123.1"/>
    <property type="molecule type" value="Genomic_DNA"/>
</dbReference>
<dbReference type="PANTHER" id="PTHR48476">
    <property type="entry name" value="SHORT-CHAIN DEHYDROGENASE TIC 32, CHLOROPLASTIC-LIKE"/>
    <property type="match status" value="1"/>
</dbReference>
<accession>A0A8J6BUH0</accession>
<gene>
    <name evidence="1" type="ORF">GUJ93_ZPchr0011g27898</name>
</gene>
<organism evidence="1 2">
    <name type="scientific">Zizania palustris</name>
    <name type="common">Northern wild rice</name>
    <dbReference type="NCBI Taxonomy" id="103762"/>
    <lineage>
        <taxon>Eukaryota</taxon>
        <taxon>Viridiplantae</taxon>
        <taxon>Streptophyta</taxon>
        <taxon>Embryophyta</taxon>
        <taxon>Tracheophyta</taxon>
        <taxon>Spermatophyta</taxon>
        <taxon>Magnoliopsida</taxon>
        <taxon>Liliopsida</taxon>
        <taxon>Poales</taxon>
        <taxon>Poaceae</taxon>
        <taxon>BOP clade</taxon>
        <taxon>Oryzoideae</taxon>
        <taxon>Oryzeae</taxon>
        <taxon>Zizaniinae</taxon>
        <taxon>Zizania</taxon>
    </lineage>
</organism>
<sequence length="625" mass="67898">MGLWSWPCGLRRRGPSEFGAASTAEEVTAGVDATHLTVIVTGATNGIGRETARVLALRGAEVIIPARTMESGVKVKEGIAEQIPGSSSKLRVMEMDLSSLDSVRRFAREFSSSHRNLNILVNNAGIMACPFQLSKDGIELQFATNHVGHFLLTNLLLDKMKSTARETGVKGRIINVSSVAHKRSDGSCFDLNKLNDKSRYNPFIAYSHSKLANILHANELSRRFQEEGCNLTANSLHPGIILTNIIRYITTNSVLMSVMSVANLVLKNTQQGAATTCYLALHPNAKDISEIRKDSEQGFVGPSGFGSASTAEEVTAGVDASHLTVVVTGATNGIGKETARVLVLRGAEVILPTRTLESGMKVKEGLAEQIPNSKLHVMEMDLSSLDSVRGFAKSFNSSFKHLNVLINNAGIMSCPFELSKDGIELQFATNHVGHFLLTNLLLDMMKATARETGLQGRIINLSSISHRGSDGSCFDLDKLNDKSKYRPFTAYGHSKLANILHANELSRRFQEEGCNLTANSLHPGVIPTNLGRYILTNGVLISIFSAMKLFLKNIPQGAATSCYLALHPGMKGVSGKYFADCNEVLPTAVARDADLAKKLWEFREELAIRDGNKKVSSVLEGQERR</sequence>
<dbReference type="CDD" id="cd05327">
    <property type="entry name" value="retinol-DH_like_SDR_c_like"/>
    <property type="match status" value="2"/>
</dbReference>
<reference evidence="1" key="1">
    <citation type="journal article" date="2021" name="bioRxiv">
        <title>Whole Genome Assembly and Annotation of Northern Wild Rice, Zizania palustris L., Supports a Whole Genome Duplication in the Zizania Genus.</title>
        <authorList>
            <person name="Haas M."/>
            <person name="Kono T."/>
            <person name="Macchietto M."/>
            <person name="Millas R."/>
            <person name="McGilp L."/>
            <person name="Shao M."/>
            <person name="Duquette J."/>
            <person name="Hirsch C.N."/>
            <person name="Kimball J."/>
        </authorList>
    </citation>
    <scope>NUCLEOTIDE SEQUENCE</scope>
    <source>
        <tissue evidence="1">Fresh leaf tissue</tissue>
    </source>
</reference>
<dbReference type="InterPro" id="IPR002347">
    <property type="entry name" value="SDR_fam"/>
</dbReference>
<keyword evidence="2" id="KW-1185">Reference proteome</keyword>
<dbReference type="OrthoDB" id="191139at2759"/>
<dbReference type="Pfam" id="PF00106">
    <property type="entry name" value="adh_short"/>
    <property type="match status" value="2"/>
</dbReference>